<evidence type="ECO:0000313" key="1">
    <source>
        <dbReference type="EMBL" id="KUM49348.1"/>
    </source>
</evidence>
<dbReference type="AlphaFoldDB" id="A0A101M1T3"/>
<protein>
    <submittedName>
        <fullName evidence="1">Uncharacterized protein</fullName>
    </submittedName>
</protein>
<geneLocation type="mitochondrion" evidence="1"/>
<sequence>MEKPKMASIGDYWDEQTLSEIETLLKEYEDLFPQIFTKLKGIKGDLGEM</sequence>
<dbReference type="EMBL" id="LKAM01000003">
    <property type="protein sequence ID" value="KUM49348.1"/>
    <property type="molecule type" value="Genomic_DNA"/>
</dbReference>
<gene>
    <name evidence="1" type="ORF">ABT39_MTgene3897</name>
</gene>
<keyword evidence="1" id="KW-0496">Mitochondrion</keyword>
<comment type="caution">
    <text evidence="1">The sequence shown here is derived from an EMBL/GenBank/DDBJ whole genome shotgun (WGS) entry which is preliminary data.</text>
</comment>
<accession>A0A101M1T3</accession>
<proteinExistence type="predicted"/>
<name>A0A101M1T3_PICGL</name>
<organism evidence="1">
    <name type="scientific">Picea glauca</name>
    <name type="common">White spruce</name>
    <name type="synonym">Pinus glauca</name>
    <dbReference type="NCBI Taxonomy" id="3330"/>
    <lineage>
        <taxon>Eukaryota</taxon>
        <taxon>Viridiplantae</taxon>
        <taxon>Streptophyta</taxon>
        <taxon>Embryophyta</taxon>
        <taxon>Tracheophyta</taxon>
        <taxon>Spermatophyta</taxon>
        <taxon>Pinopsida</taxon>
        <taxon>Pinidae</taxon>
        <taxon>Conifers I</taxon>
        <taxon>Pinales</taxon>
        <taxon>Pinaceae</taxon>
        <taxon>Picea</taxon>
    </lineage>
</organism>
<reference evidence="1" key="1">
    <citation type="journal article" date="2015" name="Genome Biol. Evol.">
        <title>Organellar Genomes of White Spruce (Picea glauca): Assembly and Annotation.</title>
        <authorList>
            <person name="Jackman S.D."/>
            <person name="Warren R.L."/>
            <person name="Gibb E.A."/>
            <person name="Vandervalk B.P."/>
            <person name="Mohamadi H."/>
            <person name="Chu J."/>
            <person name="Raymond A."/>
            <person name="Pleasance S."/>
            <person name="Coope R."/>
            <person name="Wildung M.R."/>
            <person name="Ritland C.E."/>
            <person name="Bousquet J."/>
            <person name="Jones S.J."/>
            <person name="Bohlmann J."/>
            <person name="Birol I."/>
        </authorList>
    </citation>
    <scope>NUCLEOTIDE SEQUENCE [LARGE SCALE GENOMIC DNA]</scope>
    <source>
        <tissue evidence="1">Flushing bud</tissue>
    </source>
</reference>